<feature type="chain" id="PRO_5024458104" evidence="1">
    <location>
        <begin position="18"/>
        <end position="367"/>
    </location>
</feature>
<proteinExistence type="predicted"/>
<gene>
    <name evidence="3" type="primary">porV</name>
    <name evidence="3" type="ORF">FEM55_16900</name>
</gene>
<feature type="signal peptide" evidence="1">
    <location>
        <begin position="1"/>
        <end position="17"/>
    </location>
</feature>
<dbReference type="RefSeq" id="WP_138282508.1">
    <property type="nucleotide sequence ID" value="NZ_BMGE01000003.1"/>
</dbReference>
<organism evidence="3 4">
    <name type="scientific">Dyadobacter sediminis</name>
    <dbReference type="NCBI Taxonomy" id="1493691"/>
    <lineage>
        <taxon>Bacteria</taxon>
        <taxon>Pseudomonadati</taxon>
        <taxon>Bacteroidota</taxon>
        <taxon>Cytophagia</taxon>
        <taxon>Cytophagales</taxon>
        <taxon>Spirosomataceae</taxon>
        <taxon>Dyadobacter</taxon>
    </lineage>
</organism>
<keyword evidence="1" id="KW-0732">Signal</keyword>
<evidence type="ECO:0000256" key="1">
    <source>
        <dbReference type="SAM" id="SignalP"/>
    </source>
</evidence>
<dbReference type="InterPro" id="IPR045741">
    <property type="entry name" value="PorV"/>
</dbReference>
<dbReference type="NCBIfam" id="NF033709">
    <property type="entry name" value="PorV_fam"/>
    <property type="match status" value="1"/>
</dbReference>
<accession>A0A5R9KC39</accession>
<evidence type="ECO:0000259" key="2">
    <source>
        <dbReference type="Pfam" id="PF19572"/>
    </source>
</evidence>
<feature type="domain" description="Type IX secretion system protein PorV" evidence="2">
    <location>
        <begin position="25"/>
        <end position="262"/>
    </location>
</feature>
<name>A0A5R9KC39_9BACT</name>
<evidence type="ECO:0000313" key="4">
    <source>
        <dbReference type="Proteomes" id="UP000309788"/>
    </source>
</evidence>
<dbReference type="InterPro" id="IPR047799">
    <property type="entry name" value="T9SS_OM_PorV"/>
</dbReference>
<comment type="caution">
    <text evidence="3">The sequence shown here is derived from an EMBL/GenBank/DDBJ whole genome shotgun (WGS) entry which is preliminary data.</text>
</comment>
<dbReference type="AlphaFoldDB" id="A0A5R9KC39"/>
<dbReference type="Gene3D" id="2.40.160.60">
    <property type="entry name" value="Outer membrane protein transport protein (OMPP1/FadL/TodX)"/>
    <property type="match status" value="2"/>
</dbReference>
<dbReference type="NCBIfam" id="NF033710">
    <property type="entry name" value="T9SS_OM_PorV"/>
    <property type="match status" value="1"/>
</dbReference>
<evidence type="ECO:0000313" key="3">
    <source>
        <dbReference type="EMBL" id="TLU92400.1"/>
    </source>
</evidence>
<dbReference type="Proteomes" id="UP000309788">
    <property type="component" value="Unassembled WGS sequence"/>
</dbReference>
<dbReference type="Pfam" id="PF19572">
    <property type="entry name" value="PorV"/>
    <property type="match status" value="1"/>
</dbReference>
<dbReference type="OrthoDB" id="9758448at2"/>
<protein>
    <submittedName>
        <fullName evidence="3">Type IX secretion system outer membrane channel protein PorV</fullName>
    </submittedName>
</protein>
<dbReference type="EMBL" id="VCEI01000025">
    <property type="protein sequence ID" value="TLU92400.1"/>
    <property type="molecule type" value="Genomic_DNA"/>
</dbReference>
<keyword evidence="4" id="KW-1185">Reference proteome</keyword>
<sequence length="367" mass="40280">MKLLPSGLFCLFLFSNAELSAQSLRIPSSQLSFLQRAPDARSAAMGEAGVALSADANATFWNASKLSFADKDFCASVSYLPWLRKVVPEMWQGYGSAYKKLPNGQAVALSFNYMNNAEVDFPAYANFRFYEANQSAISGTYSRRLGNNFSMGFTLKYIASRLTENVLLNGIELRNAQTTAGDLSVYYRKQFTSETTGEEVTWSLGAVLSNVGGKINYGKGTETNDFLPTTLKVGGGFSFTKNGDHRFNFILDAIKLMVPTPQYALNVNNKPMLSGVLGSFTDAPGGFREEMQEVALAAGGEYWYKDVLALRGGYFGENKNKGNLKYFTAGAGLRILKKYSADFAYLFPVEQGSPLTQTFRLTASVHL</sequence>
<reference evidence="3 4" key="1">
    <citation type="submission" date="2019-05" db="EMBL/GenBank/DDBJ databases">
        <authorList>
            <person name="Qu J.-H."/>
        </authorList>
    </citation>
    <scope>NUCLEOTIDE SEQUENCE [LARGE SCALE GENOMIC DNA]</scope>
    <source>
        <strain evidence="3 4">Z12</strain>
    </source>
</reference>